<gene>
    <name evidence="3" type="ORF">RF007C_08060</name>
</gene>
<reference evidence="3 4" key="1">
    <citation type="journal article" date="2014" name="PLoS ONE">
        <title>Rumen cellulosomics: divergent fiber-degrading strategies revealed by comparative genome-wide analysis of six ruminococcal strains.</title>
        <authorList>
            <person name="Dassa B."/>
            <person name="Borovok I."/>
            <person name="Ruimy-Israeli V."/>
            <person name="Lamed R."/>
            <person name="Flint H.J."/>
            <person name="Duncan S.H."/>
            <person name="Henrissat B."/>
            <person name="Coutinho P."/>
            <person name="Morrison M."/>
            <person name="Mosoni P."/>
            <person name="Yeoman C.J."/>
            <person name="White B.A."/>
            <person name="Bayer E.A."/>
        </authorList>
    </citation>
    <scope>NUCLEOTIDE SEQUENCE [LARGE SCALE GENOMIC DNA]</scope>
    <source>
        <strain evidence="3 4">007c</strain>
    </source>
</reference>
<name>W7UVW6_RUMFL</name>
<evidence type="ECO:0000313" key="3">
    <source>
        <dbReference type="EMBL" id="EWM52482.1"/>
    </source>
</evidence>
<dbReference type="Proteomes" id="UP000019365">
    <property type="component" value="Unassembled WGS sequence"/>
</dbReference>
<sequence>MNSDYNNDFEFQPQPKKKNSSTTIVLLVIGLFFVCSCCCPIISMAAQVLLSMRGEADREIAEYNTPVNAMVVDIKTETNERHPDRIKYTFTYEYEYNGTKYRSDFQRKMKKRYRNEGDQVEIKINPNSPEDFYDPIFLDDILKQEHLLAMVLAMVVIIPTLFIFGALILLVSKMKKNNKIKNDMDYIDTGISEDNYYDPYDDHR</sequence>
<evidence type="ECO:0000313" key="4">
    <source>
        <dbReference type="Proteomes" id="UP000019365"/>
    </source>
</evidence>
<dbReference type="Pfam" id="PF12158">
    <property type="entry name" value="DUF3592"/>
    <property type="match status" value="1"/>
</dbReference>
<evidence type="ECO:0000259" key="2">
    <source>
        <dbReference type="Pfam" id="PF12158"/>
    </source>
</evidence>
<protein>
    <recommendedName>
        <fullName evidence="2">DUF3592 domain-containing protein</fullName>
    </recommendedName>
</protein>
<feature type="transmembrane region" description="Helical" evidence="1">
    <location>
        <begin position="24"/>
        <end position="50"/>
    </location>
</feature>
<feature type="domain" description="DUF3592" evidence="2">
    <location>
        <begin position="69"/>
        <end position="132"/>
    </location>
</feature>
<dbReference type="InterPro" id="IPR021994">
    <property type="entry name" value="DUF3592"/>
</dbReference>
<dbReference type="PATRIC" id="fig|1341157.4.peg.2857"/>
<dbReference type="RefSeq" id="WP_037300967.1">
    <property type="nucleotide sequence ID" value="NZ_ATAX01000035.1"/>
</dbReference>
<keyword evidence="4" id="KW-1185">Reference proteome</keyword>
<evidence type="ECO:0000256" key="1">
    <source>
        <dbReference type="SAM" id="Phobius"/>
    </source>
</evidence>
<feature type="transmembrane region" description="Helical" evidence="1">
    <location>
        <begin position="147"/>
        <end position="171"/>
    </location>
</feature>
<keyword evidence="1" id="KW-0472">Membrane</keyword>
<accession>W7UVW6</accession>
<comment type="caution">
    <text evidence="3">The sequence shown here is derived from an EMBL/GenBank/DDBJ whole genome shotgun (WGS) entry which is preliminary data.</text>
</comment>
<dbReference type="EMBL" id="ATAX01000035">
    <property type="protein sequence ID" value="EWM52482.1"/>
    <property type="molecule type" value="Genomic_DNA"/>
</dbReference>
<keyword evidence="1" id="KW-1133">Transmembrane helix</keyword>
<proteinExistence type="predicted"/>
<keyword evidence="1" id="KW-0812">Transmembrane</keyword>
<organism evidence="3 4">
    <name type="scientific">Ruminococcus flavefaciens 007c</name>
    <dbReference type="NCBI Taxonomy" id="1341157"/>
    <lineage>
        <taxon>Bacteria</taxon>
        <taxon>Bacillati</taxon>
        <taxon>Bacillota</taxon>
        <taxon>Clostridia</taxon>
        <taxon>Eubacteriales</taxon>
        <taxon>Oscillospiraceae</taxon>
        <taxon>Ruminococcus</taxon>
    </lineage>
</organism>
<dbReference type="AlphaFoldDB" id="W7UVW6"/>